<dbReference type="GO" id="GO:0003995">
    <property type="term" value="F:acyl-CoA dehydrogenase activity"/>
    <property type="evidence" value="ECO:0007669"/>
    <property type="project" value="TreeGrafter"/>
</dbReference>
<reference evidence="3" key="1">
    <citation type="submission" date="2018-05" db="EMBL/GenBank/DDBJ databases">
        <authorList>
            <person name="Lanie J.A."/>
            <person name="Ng W.-L."/>
            <person name="Kazmierczak K.M."/>
            <person name="Andrzejewski T.M."/>
            <person name="Davidsen T.M."/>
            <person name="Wayne K.J."/>
            <person name="Tettelin H."/>
            <person name="Glass J.I."/>
            <person name="Rusch D."/>
            <person name="Podicherti R."/>
            <person name="Tsui H.-C.T."/>
            <person name="Winkler M.E."/>
        </authorList>
    </citation>
    <scope>NUCLEOTIDE SEQUENCE</scope>
</reference>
<dbReference type="InterPro" id="IPR037069">
    <property type="entry name" value="AcylCoA_DH/ox_N_sf"/>
</dbReference>
<dbReference type="Gene3D" id="1.10.540.10">
    <property type="entry name" value="Acyl-CoA dehydrogenase/oxidase, N-terminal domain"/>
    <property type="match status" value="1"/>
</dbReference>
<dbReference type="GO" id="GO:0033539">
    <property type="term" value="P:fatty acid beta-oxidation using acyl-CoA dehydrogenase"/>
    <property type="evidence" value="ECO:0007669"/>
    <property type="project" value="TreeGrafter"/>
</dbReference>
<sequence>MKPPPDTAHSGAGIHQPMTHDEAVIWAEGMVPALVSRASEAEQLRELPQATIDEVTASGAFRLLVPSDLGGWGLGLRSITEMTRAMAHGCMSSAWTISFLMLHNWFVARGPKVLQDDLWAERPYVVMPCPLAPTGTATPVSGGYNMTGRWQWATGVQHADWVMVNTLVVRDGDPESRYCLAPLSDVTVDDVWHTSGMRGTGSNDIVADQVFVPEHRTMAAADFRGDQPPGASVRSDPFVRYPLTPVLVLVAASPALGGAEAAVDLFREHMRERLLPYSAGERQSEQPASHVRLAEALATVRAARLVWQNAIDDVCDIYDGGGQLTRHERSRYRLAAAHTVRLSLQAVNIVLEGAGASVFFEDSPLGRIHRDLVTIKGHVVYDWDRAAQLVGKLEVGLEPGPTDML</sequence>
<dbReference type="PANTHER" id="PTHR48083">
    <property type="entry name" value="MEDIUM-CHAIN SPECIFIC ACYL-COA DEHYDROGENASE, MITOCHONDRIAL-RELATED"/>
    <property type="match status" value="1"/>
</dbReference>
<dbReference type="Gene3D" id="1.20.140.10">
    <property type="entry name" value="Butyryl-CoA Dehydrogenase, subunit A, domain 3"/>
    <property type="match status" value="1"/>
</dbReference>
<dbReference type="Pfam" id="PF08028">
    <property type="entry name" value="Acyl-CoA_dh_2"/>
    <property type="match status" value="1"/>
</dbReference>
<dbReference type="EMBL" id="UINC01001115">
    <property type="protein sequence ID" value="SUZ71224.1"/>
    <property type="molecule type" value="Genomic_DNA"/>
</dbReference>
<dbReference type="AlphaFoldDB" id="A0A381PX61"/>
<name>A0A381PX61_9ZZZZ</name>
<dbReference type="InterPro" id="IPR009100">
    <property type="entry name" value="AcylCoA_DH/oxidase_NM_dom_sf"/>
</dbReference>
<keyword evidence="1" id="KW-0560">Oxidoreductase</keyword>
<dbReference type="InterPro" id="IPR013107">
    <property type="entry name" value="Acyl-CoA_DH_C"/>
</dbReference>
<feature type="domain" description="Acyl-CoA dehydrogenase C-terminal" evidence="2">
    <location>
        <begin position="249"/>
        <end position="382"/>
    </location>
</feature>
<dbReference type="SUPFAM" id="SSF56645">
    <property type="entry name" value="Acyl-CoA dehydrogenase NM domain-like"/>
    <property type="match status" value="1"/>
</dbReference>
<dbReference type="Gene3D" id="2.40.110.10">
    <property type="entry name" value="Butyryl-CoA Dehydrogenase, subunit A, domain 2"/>
    <property type="match status" value="1"/>
</dbReference>
<dbReference type="GO" id="GO:0016712">
    <property type="term" value="F:oxidoreductase activity, acting on paired donors, with incorporation or reduction of molecular oxygen, reduced flavin or flavoprotein as one donor, and incorporation of one atom of oxygen"/>
    <property type="evidence" value="ECO:0007669"/>
    <property type="project" value="TreeGrafter"/>
</dbReference>
<protein>
    <recommendedName>
        <fullName evidence="2">Acyl-CoA dehydrogenase C-terminal domain-containing protein</fullName>
    </recommendedName>
</protein>
<dbReference type="SUPFAM" id="SSF47203">
    <property type="entry name" value="Acyl-CoA dehydrogenase C-terminal domain-like"/>
    <property type="match status" value="1"/>
</dbReference>
<dbReference type="InterPro" id="IPR046373">
    <property type="entry name" value="Acyl-CoA_Oxase/DH_mid-dom_sf"/>
</dbReference>
<dbReference type="GO" id="GO:0050660">
    <property type="term" value="F:flavin adenine dinucleotide binding"/>
    <property type="evidence" value="ECO:0007669"/>
    <property type="project" value="InterPro"/>
</dbReference>
<organism evidence="3">
    <name type="scientific">marine metagenome</name>
    <dbReference type="NCBI Taxonomy" id="408172"/>
    <lineage>
        <taxon>unclassified sequences</taxon>
        <taxon>metagenomes</taxon>
        <taxon>ecological metagenomes</taxon>
    </lineage>
</organism>
<dbReference type="PIRSF" id="PIRSF016578">
    <property type="entry name" value="HsaA"/>
    <property type="match status" value="1"/>
</dbReference>
<gene>
    <name evidence="3" type="ORF">METZ01_LOCUS24078</name>
</gene>
<proteinExistence type="predicted"/>
<dbReference type="InterPro" id="IPR036250">
    <property type="entry name" value="AcylCo_DH-like_C"/>
</dbReference>
<dbReference type="PANTHER" id="PTHR48083:SF19">
    <property type="entry name" value="FLAVIN-DEPENDENT MONOOXYGENASE, OXYGENASE SUBUNIT HSAA"/>
    <property type="match status" value="1"/>
</dbReference>
<evidence type="ECO:0000259" key="2">
    <source>
        <dbReference type="Pfam" id="PF08028"/>
    </source>
</evidence>
<dbReference type="InterPro" id="IPR050741">
    <property type="entry name" value="Acyl-CoA_dehydrogenase"/>
</dbReference>
<evidence type="ECO:0000313" key="3">
    <source>
        <dbReference type="EMBL" id="SUZ71224.1"/>
    </source>
</evidence>
<dbReference type="GO" id="GO:0005737">
    <property type="term" value="C:cytoplasm"/>
    <property type="evidence" value="ECO:0007669"/>
    <property type="project" value="TreeGrafter"/>
</dbReference>
<evidence type="ECO:0000256" key="1">
    <source>
        <dbReference type="ARBA" id="ARBA00023002"/>
    </source>
</evidence>
<accession>A0A381PX61</accession>